<gene>
    <name evidence="1" type="ORF">RN96_11630</name>
</gene>
<proteinExistence type="predicted"/>
<dbReference type="EMBL" id="NJGI01000006">
    <property type="protein sequence ID" value="PGH20216.1"/>
    <property type="molecule type" value="Genomic_DNA"/>
</dbReference>
<dbReference type="RefSeq" id="WP_098703547.1">
    <property type="nucleotide sequence ID" value="NZ_NJGI01000006.1"/>
</dbReference>
<sequence>MKKIILNTIEDRKYQVFKKLVESNGNKLKAALKLQVTPQYLKKNKKKAIYLPLIEVRDFLLDIVEL</sequence>
<evidence type="ECO:0000313" key="1">
    <source>
        <dbReference type="EMBL" id="PGH20216.1"/>
    </source>
</evidence>
<accession>A0A2B7YFB1</accession>
<comment type="caution">
    <text evidence="1">The sequence shown here is derived from an EMBL/GenBank/DDBJ whole genome shotgun (WGS) entry which is preliminary data.</text>
</comment>
<name>A0A2B7YFB1_FUSNP</name>
<organism evidence="1 2">
    <name type="scientific">Fusobacterium nucleatum subsp. polymorphum</name>
    <name type="common">Fusobacterium polymorphum</name>
    <dbReference type="NCBI Taxonomy" id="76857"/>
    <lineage>
        <taxon>Bacteria</taxon>
        <taxon>Fusobacteriati</taxon>
        <taxon>Fusobacteriota</taxon>
        <taxon>Fusobacteriia</taxon>
        <taxon>Fusobacteriales</taxon>
        <taxon>Fusobacteriaceae</taxon>
        <taxon>Fusobacterium</taxon>
    </lineage>
</organism>
<evidence type="ECO:0000313" key="2">
    <source>
        <dbReference type="Proteomes" id="UP000222862"/>
    </source>
</evidence>
<reference evidence="1 2" key="1">
    <citation type="submission" date="2017-06" db="EMBL/GenBank/DDBJ databases">
        <title>Genome sequencing of Fusobacterium nucleatum subsp. polymorphum KCOM 1232 (=ChDC F37).</title>
        <authorList>
            <person name="Kook J.-K."/>
            <person name="Park S.-N."/>
            <person name="Lim Y.K."/>
            <person name="Roh H."/>
        </authorList>
    </citation>
    <scope>NUCLEOTIDE SEQUENCE [LARGE SCALE GENOMIC DNA]</scope>
    <source>
        <strain evidence="2">KCOM 1232 ( ChDC F37)</strain>
    </source>
</reference>
<protein>
    <submittedName>
        <fullName evidence="1">Uncharacterized protein</fullName>
    </submittedName>
</protein>
<dbReference type="AlphaFoldDB" id="A0A2B7YFB1"/>
<dbReference type="Proteomes" id="UP000222862">
    <property type="component" value="Unassembled WGS sequence"/>
</dbReference>